<evidence type="ECO:0000313" key="3">
    <source>
        <dbReference type="Proteomes" id="UP001595683"/>
    </source>
</evidence>
<dbReference type="RefSeq" id="WP_191325051.1">
    <property type="nucleotide sequence ID" value="NZ_BMZP01000013.1"/>
</dbReference>
<dbReference type="SUPFAM" id="SSF46785">
    <property type="entry name" value="Winged helix' DNA-binding domain"/>
    <property type="match status" value="1"/>
</dbReference>
<sequence length="392" mass="43570">MHRSHLAGALRERLVRYPAPFDNHYGVIPLPPPEDALPIQAVQFAHDRALSMLGRVQTLAESAPDPYVISRTLSRREAVDSSAIEGTHSTLNELLTVEEDDDDARDAARQVRDYALTLDRLLPRATNDGVDIFTIDLAKELHREAMRHDPDYKGVPGELKDVVNWIGGTGHISTSTYNPAPPDRAPACLEQTMAYMRCEGMQAVSQSLITRMAVAHAHFEAVHPFADGNGRVGRLLLPLMMAAEGQVPLYLAPFIAANRTGYYEGLKAAQQRLDWAPLVGYLSDAITGTVEELFTTRDTLQQLTADWRERRRFRARSASLRALDLLIDYPVITLKRLAQKLGVSKPQALAAINQLVEANILVERTGYRRNRVFVAEAVLGVVNRPFGDVPRI</sequence>
<dbReference type="PANTHER" id="PTHR13504">
    <property type="entry name" value="FIDO DOMAIN-CONTAINING PROTEIN DDB_G0283145"/>
    <property type="match status" value="1"/>
</dbReference>
<dbReference type="PROSITE" id="PS51459">
    <property type="entry name" value="FIDO"/>
    <property type="match status" value="1"/>
</dbReference>
<proteinExistence type="predicted"/>
<organism evidence="2 3">
    <name type="scientific">Novosphingobium pokkalii</name>
    <dbReference type="NCBI Taxonomy" id="1770194"/>
    <lineage>
        <taxon>Bacteria</taxon>
        <taxon>Pseudomonadati</taxon>
        <taxon>Pseudomonadota</taxon>
        <taxon>Alphaproteobacteria</taxon>
        <taxon>Sphingomonadales</taxon>
        <taxon>Sphingomonadaceae</taxon>
        <taxon>Novosphingobium</taxon>
    </lineage>
</organism>
<dbReference type="InterPro" id="IPR025758">
    <property type="entry name" value="Fic/DOC_N"/>
</dbReference>
<dbReference type="SUPFAM" id="SSF140931">
    <property type="entry name" value="Fic-like"/>
    <property type="match status" value="1"/>
</dbReference>
<keyword evidence="3" id="KW-1185">Reference proteome</keyword>
<dbReference type="PANTHER" id="PTHR13504:SF38">
    <property type="entry name" value="FIDO DOMAIN-CONTAINING PROTEIN"/>
    <property type="match status" value="1"/>
</dbReference>
<reference evidence="3" key="1">
    <citation type="journal article" date="2019" name="Int. J. Syst. Evol. Microbiol.">
        <title>The Global Catalogue of Microorganisms (GCM) 10K type strain sequencing project: providing services to taxonomists for standard genome sequencing and annotation.</title>
        <authorList>
            <consortium name="The Broad Institute Genomics Platform"/>
            <consortium name="The Broad Institute Genome Sequencing Center for Infectious Disease"/>
            <person name="Wu L."/>
            <person name="Ma J."/>
        </authorList>
    </citation>
    <scope>NUCLEOTIDE SEQUENCE [LARGE SCALE GENOMIC DNA]</scope>
    <source>
        <strain evidence="3">KCTC 42224</strain>
    </source>
</reference>
<name>A0ABV7UYG7_9SPHN</name>
<dbReference type="InterPro" id="IPR040198">
    <property type="entry name" value="Fido_containing"/>
</dbReference>
<dbReference type="EMBL" id="JBHRYE010000003">
    <property type="protein sequence ID" value="MFC3670188.1"/>
    <property type="molecule type" value="Genomic_DNA"/>
</dbReference>
<dbReference type="InterPro" id="IPR003812">
    <property type="entry name" value="Fido"/>
</dbReference>
<dbReference type="Proteomes" id="UP001595683">
    <property type="component" value="Unassembled WGS sequence"/>
</dbReference>
<dbReference type="Pfam" id="PF13784">
    <property type="entry name" value="Fic_N"/>
    <property type="match status" value="1"/>
</dbReference>
<dbReference type="InterPro" id="IPR036597">
    <property type="entry name" value="Fido-like_dom_sf"/>
</dbReference>
<evidence type="ECO:0000313" key="2">
    <source>
        <dbReference type="EMBL" id="MFC3670188.1"/>
    </source>
</evidence>
<feature type="domain" description="Fido" evidence="1">
    <location>
        <begin position="133"/>
        <end position="284"/>
    </location>
</feature>
<comment type="caution">
    <text evidence="2">The sequence shown here is derived from an EMBL/GenBank/DDBJ whole genome shotgun (WGS) entry which is preliminary data.</text>
</comment>
<gene>
    <name evidence="2" type="ORF">ACFOOT_02000</name>
</gene>
<dbReference type="Pfam" id="PF02661">
    <property type="entry name" value="Fic"/>
    <property type="match status" value="1"/>
</dbReference>
<dbReference type="Gene3D" id="1.10.3290.10">
    <property type="entry name" value="Fido-like domain"/>
    <property type="match status" value="1"/>
</dbReference>
<protein>
    <submittedName>
        <fullName evidence="2">Fic family protein</fullName>
    </submittedName>
</protein>
<dbReference type="InterPro" id="IPR036390">
    <property type="entry name" value="WH_DNA-bd_sf"/>
</dbReference>
<accession>A0ABV7UYG7</accession>
<evidence type="ECO:0000259" key="1">
    <source>
        <dbReference type="PROSITE" id="PS51459"/>
    </source>
</evidence>